<name>A0A3M6WCC6_HORWE</name>
<feature type="region of interest" description="Disordered" evidence="1">
    <location>
        <begin position="774"/>
        <end position="798"/>
    </location>
</feature>
<feature type="compositionally biased region" description="Polar residues" evidence="1">
    <location>
        <begin position="319"/>
        <end position="348"/>
    </location>
</feature>
<feature type="region of interest" description="Disordered" evidence="1">
    <location>
        <begin position="319"/>
        <end position="354"/>
    </location>
</feature>
<feature type="region of interest" description="Disordered" evidence="1">
    <location>
        <begin position="1155"/>
        <end position="1295"/>
    </location>
</feature>
<feature type="compositionally biased region" description="Basic and acidic residues" evidence="1">
    <location>
        <begin position="1228"/>
        <end position="1238"/>
    </location>
</feature>
<evidence type="ECO:0000313" key="2">
    <source>
        <dbReference type="EMBL" id="RMX76217.1"/>
    </source>
</evidence>
<feature type="region of interest" description="Disordered" evidence="1">
    <location>
        <begin position="742"/>
        <end position="761"/>
    </location>
</feature>
<feature type="compositionally biased region" description="Pro residues" evidence="1">
    <location>
        <begin position="1195"/>
        <end position="1210"/>
    </location>
</feature>
<feature type="compositionally biased region" description="Basic and acidic residues" evidence="1">
    <location>
        <begin position="1012"/>
        <end position="1028"/>
    </location>
</feature>
<dbReference type="Proteomes" id="UP000281245">
    <property type="component" value="Unassembled WGS sequence"/>
</dbReference>
<feature type="compositionally biased region" description="Polar residues" evidence="1">
    <location>
        <begin position="774"/>
        <end position="785"/>
    </location>
</feature>
<dbReference type="EMBL" id="QWIJ01001148">
    <property type="protein sequence ID" value="RMX76217.1"/>
    <property type="molecule type" value="Genomic_DNA"/>
</dbReference>
<feature type="compositionally biased region" description="Basic and acidic residues" evidence="1">
    <location>
        <begin position="1263"/>
        <end position="1280"/>
    </location>
</feature>
<feature type="compositionally biased region" description="Polar residues" evidence="1">
    <location>
        <begin position="626"/>
        <end position="650"/>
    </location>
</feature>
<comment type="caution">
    <text evidence="2">The sequence shown here is derived from an EMBL/GenBank/DDBJ whole genome shotgun (WGS) entry which is preliminary data.</text>
</comment>
<protein>
    <submittedName>
        <fullName evidence="2">Uncharacterized protein</fullName>
    </submittedName>
</protein>
<sequence>MASEKSTRRVYSAEMLHRLRSTASQPTLHLKEAIEENDDGDAELIKAIYVNKRVLPSTTHILCTSQTPHTHIFAFLMNNASPLNLESQRLWVNKLVNTPSPTPSDRHDPEIELTPLHASTEHVLRGSRSFAARSWKSRTSANSLRVPSNKENRSTTASEADRIPAAPLPSKGAPVLGELVSNNQNVRSVAAAAAAAASGSWRARQSPTQSMRARKIESLVKAHGSPPHVRVTAGGRIVPSEQSPLCHPRYGYSAIKTNGGLVKFAPNHPTGKTQWTQATQNGFVAQDMDGRLCQIVNGTIMHLNEVNGAMQLFMPAPNLSVTQRGPSQGSVPAASQTAGSPPQRQSSRVPAPEPSVTAQINALELEYSKLEHELKDIDKIEVLHGKTMGKAAKDALVGKRRELVMTTDNIRKALKSLKQQKPAQVPTSPRTLQQKQSTSPPKNRLPPFLQQRQNPQMAPPQAACGAVYGMPQPGTFVPTYAFQPSPSPESTFAGQPWAMPPPNMFVPPPPFDGSLSSASLPYQNEAPRPINSTLEQPAQRQVAAVGTTALQPTEHATNQGPPQNDGARSFADLQKVASPHKSHAVPIKAPDGKIVKSSLNPMSPAYKPGKTFAPRQNDRDKMPPAQSVNTRTPTPLSPPNHESSTSSQLRVVNKTDDSASPRKKSAHLHSSSVSSFETADFFPRNTREYSIRKHDYPLATNSTEKENMDPQGHESTQSDATELHMNGTKVSHAHRASTLKQLQATSPGTGSTAPPSTPANPELARQQLLSGTIDSTMWDRQNVNSGAGVLPNREEHNLSPKNKRREWLFVEEHPSRQVSVSPEKMHACQDELCVTSSPYHNVDFLNKPRDFVEGYQAGLNRRPPGFDRSAEFLEGYCAALMKPTAHNNASAEASTGSPARPTSRRPSPATMQMSNGVSAATDRRPNRPTLAPLETCLQSTDTLKQAMLAPHNENAVLTPAADGPHITETTFNLGAWQKTRRETSAPDVDPAALQNALAGFEFPKRTMSTARRQLDSSTDKKGPKDEQLPHLPDSQPKQQLQKSLYNQRSGNEMSQPPASSAASTKSAALSSSASTGYRISSMTSIDSNLYRNYPGHRVFSPHLEYKSASSVAQHAGLASGFFAGGQYDGASDLTATYPISSSQLMTGAPIIGAAASSQTQNPASASRRDSAAPLPPSSQHARFMEGSIDGMSNPPTSPVPGSPPMSPQPSPAKDKAKDSPNKGSPARAKFEHIAEKVGIKTLGTGKNEKETEPTSPQGKRRWRDVWRTSSRKEGSRDEHQPSQQVSGPPATATQG</sequence>
<reference evidence="2 3" key="1">
    <citation type="journal article" date="2018" name="BMC Genomics">
        <title>Genomic evidence for intraspecific hybridization in a clonal and extremely halotolerant yeast.</title>
        <authorList>
            <person name="Gostincar C."/>
            <person name="Stajich J.E."/>
            <person name="Zupancic J."/>
            <person name="Zalar P."/>
            <person name="Gunde-Cimerman N."/>
        </authorList>
    </citation>
    <scope>NUCLEOTIDE SEQUENCE [LARGE SCALE GENOMIC DNA]</scope>
    <source>
        <strain evidence="2 3">EXF-6656</strain>
    </source>
</reference>
<feature type="compositionally biased region" description="Polar residues" evidence="1">
    <location>
        <begin position="1281"/>
        <end position="1295"/>
    </location>
</feature>
<feature type="compositionally biased region" description="Basic and acidic residues" evidence="1">
    <location>
        <begin position="703"/>
        <end position="712"/>
    </location>
</feature>
<feature type="compositionally biased region" description="Low complexity" evidence="1">
    <location>
        <begin position="744"/>
        <end position="754"/>
    </location>
</feature>
<dbReference type="VEuPathDB" id="FungiDB:BTJ68_02080"/>
<organism evidence="2 3">
    <name type="scientific">Hortaea werneckii</name>
    <name type="common">Black yeast</name>
    <name type="synonym">Cladosporium werneckii</name>
    <dbReference type="NCBI Taxonomy" id="91943"/>
    <lineage>
        <taxon>Eukaryota</taxon>
        <taxon>Fungi</taxon>
        <taxon>Dikarya</taxon>
        <taxon>Ascomycota</taxon>
        <taxon>Pezizomycotina</taxon>
        <taxon>Dothideomycetes</taxon>
        <taxon>Dothideomycetidae</taxon>
        <taxon>Mycosphaerellales</taxon>
        <taxon>Teratosphaeriaceae</taxon>
        <taxon>Hortaea</taxon>
    </lineage>
</organism>
<evidence type="ECO:0000256" key="1">
    <source>
        <dbReference type="SAM" id="MobiDB-lite"/>
    </source>
</evidence>
<feature type="region of interest" description="Disordered" evidence="1">
    <location>
        <begin position="888"/>
        <end position="930"/>
    </location>
</feature>
<feature type="region of interest" description="Disordered" evidence="1">
    <location>
        <begin position="130"/>
        <end position="170"/>
    </location>
</feature>
<feature type="region of interest" description="Disordered" evidence="1">
    <location>
        <begin position="701"/>
        <end position="720"/>
    </location>
</feature>
<gene>
    <name evidence="2" type="ORF">D0869_10912</name>
</gene>
<feature type="region of interest" description="Disordered" evidence="1">
    <location>
        <begin position="576"/>
        <end position="676"/>
    </location>
</feature>
<dbReference type="OrthoDB" id="30417at2759"/>
<feature type="region of interest" description="Disordered" evidence="1">
    <location>
        <begin position="999"/>
        <end position="1066"/>
    </location>
</feature>
<feature type="compositionally biased region" description="Polar residues" evidence="1">
    <location>
        <begin position="1035"/>
        <end position="1057"/>
    </location>
</feature>
<feature type="compositionally biased region" description="Polar residues" evidence="1">
    <location>
        <begin position="417"/>
        <end position="441"/>
    </location>
</feature>
<accession>A0A3M6WCC6</accession>
<feature type="compositionally biased region" description="Low complexity" evidence="1">
    <location>
        <begin position="894"/>
        <end position="910"/>
    </location>
</feature>
<feature type="region of interest" description="Disordered" evidence="1">
    <location>
        <begin position="416"/>
        <end position="461"/>
    </location>
</feature>
<proteinExistence type="predicted"/>
<evidence type="ECO:0000313" key="3">
    <source>
        <dbReference type="Proteomes" id="UP000281245"/>
    </source>
</evidence>
<feature type="compositionally biased region" description="Polar residues" evidence="1">
    <location>
        <begin position="137"/>
        <end position="146"/>
    </location>
</feature>